<dbReference type="Proteomes" id="UP001247620">
    <property type="component" value="Unassembled WGS sequence"/>
</dbReference>
<evidence type="ECO:0000313" key="3">
    <source>
        <dbReference type="EMBL" id="MDR6945177.1"/>
    </source>
</evidence>
<sequence length="59" mass="7143">MKKRFLAYAFLLAAIVSVTSGCVVHDRYSYSRRYHHDRYHNGYNNGYDHYHDSTHDRNY</sequence>
<evidence type="ECO:0000256" key="2">
    <source>
        <dbReference type="SAM" id="SignalP"/>
    </source>
</evidence>
<protein>
    <recommendedName>
        <fullName evidence="5">Lipoprotein</fullName>
    </recommendedName>
</protein>
<keyword evidence="2" id="KW-0732">Signal</keyword>
<keyword evidence="4" id="KW-1185">Reference proteome</keyword>
<feature type="signal peptide" evidence="2">
    <location>
        <begin position="1"/>
        <end position="21"/>
    </location>
</feature>
<dbReference type="EMBL" id="JAVDUU010000005">
    <property type="protein sequence ID" value="MDR6945177.1"/>
    <property type="molecule type" value="Genomic_DNA"/>
</dbReference>
<evidence type="ECO:0008006" key="5">
    <source>
        <dbReference type="Google" id="ProtNLM"/>
    </source>
</evidence>
<proteinExistence type="predicted"/>
<feature type="compositionally biased region" description="Basic and acidic residues" evidence="1">
    <location>
        <begin position="48"/>
        <end position="59"/>
    </location>
</feature>
<dbReference type="PROSITE" id="PS51257">
    <property type="entry name" value="PROKAR_LIPOPROTEIN"/>
    <property type="match status" value="1"/>
</dbReference>
<evidence type="ECO:0000256" key="1">
    <source>
        <dbReference type="SAM" id="MobiDB-lite"/>
    </source>
</evidence>
<comment type="caution">
    <text evidence="3">The sequence shown here is derived from an EMBL/GenBank/DDBJ whole genome shotgun (WGS) entry which is preliminary data.</text>
</comment>
<organism evidence="3 4">
    <name type="scientific">Mucilaginibacter pocheonensis</name>
    <dbReference type="NCBI Taxonomy" id="398050"/>
    <lineage>
        <taxon>Bacteria</taxon>
        <taxon>Pseudomonadati</taxon>
        <taxon>Bacteroidota</taxon>
        <taxon>Sphingobacteriia</taxon>
        <taxon>Sphingobacteriales</taxon>
        <taxon>Sphingobacteriaceae</taxon>
        <taxon>Mucilaginibacter</taxon>
    </lineage>
</organism>
<feature type="region of interest" description="Disordered" evidence="1">
    <location>
        <begin position="37"/>
        <end position="59"/>
    </location>
</feature>
<gene>
    <name evidence="3" type="ORF">J2W55_005045</name>
</gene>
<dbReference type="RefSeq" id="WP_310102684.1">
    <property type="nucleotide sequence ID" value="NZ_JAVDUU010000005.1"/>
</dbReference>
<accession>A0ABU1TIE0</accession>
<name>A0ABU1TIE0_9SPHI</name>
<evidence type="ECO:0000313" key="4">
    <source>
        <dbReference type="Proteomes" id="UP001247620"/>
    </source>
</evidence>
<reference evidence="3 4" key="1">
    <citation type="submission" date="2023-07" db="EMBL/GenBank/DDBJ databases">
        <title>Sorghum-associated microbial communities from plants grown in Nebraska, USA.</title>
        <authorList>
            <person name="Schachtman D."/>
        </authorList>
    </citation>
    <scope>NUCLEOTIDE SEQUENCE [LARGE SCALE GENOMIC DNA]</scope>
    <source>
        <strain evidence="3 4">3262</strain>
    </source>
</reference>
<feature type="chain" id="PRO_5045724615" description="Lipoprotein" evidence="2">
    <location>
        <begin position="22"/>
        <end position="59"/>
    </location>
</feature>